<evidence type="ECO:0000256" key="1">
    <source>
        <dbReference type="ARBA" id="ARBA00022741"/>
    </source>
</evidence>
<proteinExistence type="inferred from homology"/>
<dbReference type="PROSITE" id="PS51194">
    <property type="entry name" value="HELICASE_CTER"/>
    <property type="match status" value="1"/>
</dbReference>
<evidence type="ECO:0000259" key="7">
    <source>
        <dbReference type="PROSITE" id="PS51194"/>
    </source>
</evidence>
<dbReference type="EMBL" id="BFEA01000102">
    <property type="protein sequence ID" value="GBG68599.1"/>
    <property type="molecule type" value="Genomic_DNA"/>
</dbReference>
<organism evidence="8 9">
    <name type="scientific">Chara braunii</name>
    <name type="common">Braun's stonewort</name>
    <dbReference type="NCBI Taxonomy" id="69332"/>
    <lineage>
        <taxon>Eukaryota</taxon>
        <taxon>Viridiplantae</taxon>
        <taxon>Streptophyta</taxon>
        <taxon>Charophyceae</taxon>
        <taxon>Charales</taxon>
        <taxon>Characeae</taxon>
        <taxon>Chara</taxon>
    </lineage>
</organism>
<feature type="compositionally biased region" description="Low complexity" evidence="6">
    <location>
        <begin position="202"/>
        <end position="236"/>
    </location>
</feature>
<feature type="region of interest" description="Disordered" evidence="6">
    <location>
        <begin position="202"/>
        <end position="243"/>
    </location>
</feature>
<keyword evidence="4 5" id="KW-0694">RNA-binding</keyword>
<comment type="catalytic activity">
    <reaction evidence="5">
        <text>ATP + H2O = ADP + phosphate + H(+)</text>
        <dbReference type="Rhea" id="RHEA:13065"/>
        <dbReference type="ChEBI" id="CHEBI:15377"/>
        <dbReference type="ChEBI" id="CHEBI:15378"/>
        <dbReference type="ChEBI" id="CHEBI:30616"/>
        <dbReference type="ChEBI" id="CHEBI:43474"/>
        <dbReference type="ChEBI" id="CHEBI:456216"/>
        <dbReference type="EC" id="3.6.4.13"/>
    </reaction>
</comment>
<dbReference type="Gene3D" id="3.40.50.300">
    <property type="entry name" value="P-loop containing nucleotide triphosphate hydrolases"/>
    <property type="match status" value="2"/>
</dbReference>
<dbReference type="AlphaFoldDB" id="A0A388KEX2"/>
<evidence type="ECO:0000256" key="2">
    <source>
        <dbReference type="ARBA" id="ARBA00022801"/>
    </source>
</evidence>
<comment type="caution">
    <text evidence="8">The sequence shown here is derived from an EMBL/GenBank/DDBJ whole genome shotgun (WGS) entry which is preliminary data.</text>
</comment>
<gene>
    <name evidence="8" type="ORF">CBR_g3143</name>
</gene>
<dbReference type="InterPro" id="IPR014001">
    <property type="entry name" value="Helicase_ATP-bd"/>
</dbReference>
<dbReference type="GO" id="GO:0016787">
    <property type="term" value="F:hydrolase activity"/>
    <property type="evidence" value="ECO:0007669"/>
    <property type="project" value="UniProtKB-KW"/>
</dbReference>
<keyword evidence="9" id="KW-1185">Reference proteome</keyword>
<dbReference type="GO" id="GO:0003723">
    <property type="term" value="F:RNA binding"/>
    <property type="evidence" value="ECO:0007669"/>
    <property type="project" value="UniProtKB-UniRule"/>
</dbReference>
<keyword evidence="1 5" id="KW-0547">Nucleotide-binding</keyword>
<dbReference type="PANTHER" id="PTHR24031">
    <property type="entry name" value="RNA HELICASE"/>
    <property type="match status" value="1"/>
</dbReference>
<dbReference type="SMART" id="SM00487">
    <property type="entry name" value="DEXDc"/>
    <property type="match status" value="1"/>
</dbReference>
<reference evidence="8 9" key="1">
    <citation type="journal article" date="2018" name="Cell">
        <title>The Chara Genome: Secondary Complexity and Implications for Plant Terrestrialization.</title>
        <authorList>
            <person name="Nishiyama T."/>
            <person name="Sakayama H."/>
            <person name="Vries J.D."/>
            <person name="Buschmann H."/>
            <person name="Saint-Marcoux D."/>
            <person name="Ullrich K.K."/>
            <person name="Haas F.B."/>
            <person name="Vanderstraeten L."/>
            <person name="Becker D."/>
            <person name="Lang D."/>
            <person name="Vosolsobe S."/>
            <person name="Rombauts S."/>
            <person name="Wilhelmsson P.K.I."/>
            <person name="Janitza P."/>
            <person name="Kern R."/>
            <person name="Heyl A."/>
            <person name="Rumpler F."/>
            <person name="Villalobos L.I.A.C."/>
            <person name="Clay J.M."/>
            <person name="Skokan R."/>
            <person name="Toyoda A."/>
            <person name="Suzuki Y."/>
            <person name="Kagoshima H."/>
            <person name="Schijlen E."/>
            <person name="Tajeshwar N."/>
            <person name="Catarino B."/>
            <person name="Hetherington A.J."/>
            <person name="Saltykova A."/>
            <person name="Bonnot C."/>
            <person name="Breuninger H."/>
            <person name="Symeonidi A."/>
            <person name="Radhakrishnan G.V."/>
            <person name="Van Nieuwerburgh F."/>
            <person name="Deforce D."/>
            <person name="Chang C."/>
            <person name="Karol K.G."/>
            <person name="Hedrich R."/>
            <person name="Ulvskov P."/>
            <person name="Glockner G."/>
            <person name="Delwiche C.F."/>
            <person name="Petrasek J."/>
            <person name="Van de Peer Y."/>
            <person name="Friml J."/>
            <person name="Beilby M."/>
            <person name="Dolan L."/>
            <person name="Kohara Y."/>
            <person name="Sugano S."/>
            <person name="Fujiyama A."/>
            <person name="Delaux P.-M."/>
            <person name="Quint M."/>
            <person name="TheiBen G."/>
            <person name="Hagemann M."/>
            <person name="Harholt J."/>
            <person name="Dunand C."/>
            <person name="Zachgo S."/>
            <person name="Langdale J."/>
            <person name="Maumus F."/>
            <person name="Straeten D.V.D."/>
            <person name="Gould S.B."/>
            <person name="Rensing S.A."/>
        </authorList>
    </citation>
    <scope>NUCLEOTIDE SEQUENCE [LARGE SCALE GENOMIC DNA]</scope>
    <source>
        <strain evidence="8 9">S276</strain>
    </source>
</reference>
<dbReference type="Gramene" id="GBG68599">
    <property type="protein sequence ID" value="GBG68599"/>
    <property type="gene ID" value="CBR_g3143"/>
</dbReference>
<evidence type="ECO:0000313" key="8">
    <source>
        <dbReference type="EMBL" id="GBG68599.1"/>
    </source>
</evidence>
<evidence type="ECO:0000256" key="4">
    <source>
        <dbReference type="ARBA" id="ARBA00022884"/>
    </source>
</evidence>
<feature type="region of interest" description="Disordered" evidence="6">
    <location>
        <begin position="64"/>
        <end position="85"/>
    </location>
</feature>
<keyword evidence="3 5" id="KW-0067">ATP-binding</keyword>
<dbReference type="Pfam" id="PF00270">
    <property type="entry name" value="DEAD"/>
    <property type="match status" value="1"/>
</dbReference>
<comment type="similarity">
    <text evidence="5">Belongs to the DEAD box helicase family.</text>
</comment>
<accession>A0A388KEX2</accession>
<dbReference type="EC" id="3.6.4.13" evidence="5"/>
<name>A0A388KEX2_CHABU</name>
<dbReference type="GO" id="GO:0003724">
    <property type="term" value="F:RNA helicase activity"/>
    <property type="evidence" value="ECO:0007669"/>
    <property type="project" value="UniProtKB-EC"/>
</dbReference>
<sequence length="676" mass="69209">MMAATASVRSGGGAAAVRGTAHYCAVAAAATVARSGSGTRTASTAKNLISASLSCSSSSCHVAFSPSPSPSPSPSSSSSSSSSPSSSFVFPRWWKGVRAAASAAAAAGGGGGGSWISRNGGRICMTGGVKQPNLLIGLRRHGGKSHVAMGGRGVMAVKPRLAPPLSLSATCRVSDSGLDARMPCKKLQGLSSSLSSSLSSVSSSSSLSSVSSSSSSLSSVSSSSSSSSSSSWSSAAGRGGGGRWQVGGVGGRWGVGGVGGGWRVGGGGGGWGVGVGGCRYGDHLAIFGSDRSAGTRPSESWPRSTVEIAVAVPQLLKGGDAVVAAETGSGKTHAYVVPLIQRILADRAAKGKSSGSTLLLSANNTPAKASPAPTQLTTSATKTKMTNLSPHGTAHPVAEHALAEDGSKEHTEELRRRRDYRYGFALVLCPNLLLTQQVASMANSLTDANGRPLIATAIIAGGEGFPATPPDLVVATPASLLNHLFAYDPRQRRRTAFIRDLRYMKSPGGVIRDRFPNATRITGNLLHCHNPNLQLRWLKVDSDSRIAALVDAIVRTGNGGGECRSEEGEDGAGGVASGGNQLQSRRKLKAMRIMVFANSVEAVEGIGRVLSRRGVDCSCYHKGVPAQDRTVVLHDFAEKGGVLICTDVASRGLDIPEVAHVVQVRVQRHFIIGGNL</sequence>
<keyword evidence="5" id="KW-0347">Helicase</keyword>
<evidence type="ECO:0000256" key="5">
    <source>
        <dbReference type="RuleBase" id="RU365068"/>
    </source>
</evidence>
<dbReference type="GO" id="GO:0005524">
    <property type="term" value="F:ATP binding"/>
    <property type="evidence" value="ECO:0007669"/>
    <property type="project" value="UniProtKB-UniRule"/>
</dbReference>
<protein>
    <recommendedName>
        <fullName evidence="5">ATP-dependent RNA helicase</fullName>
        <ecNumber evidence="5">3.6.4.13</ecNumber>
    </recommendedName>
</protein>
<dbReference type="CDD" id="cd18787">
    <property type="entry name" value="SF2_C_DEAD"/>
    <property type="match status" value="1"/>
</dbReference>
<evidence type="ECO:0000256" key="6">
    <source>
        <dbReference type="SAM" id="MobiDB-lite"/>
    </source>
</evidence>
<dbReference type="OrthoDB" id="10256233at2759"/>
<feature type="domain" description="Helicase C-terminal" evidence="7">
    <location>
        <begin position="583"/>
        <end position="676"/>
    </location>
</feature>
<comment type="function">
    <text evidence="5">RNA helicase.</text>
</comment>
<feature type="region of interest" description="Disordered" evidence="6">
    <location>
        <begin position="560"/>
        <end position="580"/>
    </location>
</feature>
<feature type="compositionally biased region" description="Low complexity" evidence="6">
    <location>
        <begin position="74"/>
        <end position="85"/>
    </location>
</feature>
<dbReference type="SUPFAM" id="SSF52540">
    <property type="entry name" value="P-loop containing nucleoside triphosphate hydrolases"/>
    <property type="match status" value="1"/>
</dbReference>
<comment type="domain">
    <text evidence="5">The Q motif is unique to and characteristic of the DEAD box family of RNA helicases and controls ATP binding and hydrolysis.</text>
</comment>
<dbReference type="InterPro" id="IPR027417">
    <property type="entry name" value="P-loop_NTPase"/>
</dbReference>
<keyword evidence="2 5" id="KW-0378">Hydrolase</keyword>
<dbReference type="Proteomes" id="UP000265515">
    <property type="component" value="Unassembled WGS sequence"/>
</dbReference>
<evidence type="ECO:0000256" key="3">
    <source>
        <dbReference type="ARBA" id="ARBA00022840"/>
    </source>
</evidence>
<dbReference type="Pfam" id="PF00271">
    <property type="entry name" value="Helicase_C"/>
    <property type="match status" value="1"/>
</dbReference>
<dbReference type="InterPro" id="IPR011545">
    <property type="entry name" value="DEAD/DEAH_box_helicase_dom"/>
</dbReference>
<dbReference type="SMART" id="SM00490">
    <property type="entry name" value="HELICc"/>
    <property type="match status" value="1"/>
</dbReference>
<evidence type="ECO:0000313" key="9">
    <source>
        <dbReference type="Proteomes" id="UP000265515"/>
    </source>
</evidence>
<dbReference type="InterPro" id="IPR001650">
    <property type="entry name" value="Helicase_C-like"/>
</dbReference>